<name>A0A3G9G849_9NEIS</name>
<proteinExistence type="predicted"/>
<dbReference type="EMBL" id="AP018823">
    <property type="protein sequence ID" value="BBF84200.1"/>
    <property type="molecule type" value="Genomic_DNA"/>
</dbReference>
<dbReference type="InterPro" id="IPR032349">
    <property type="entry name" value="DUF4865"/>
</dbReference>
<reference evidence="2" key="1">
    <citation type="journal article" date="2017" name="Biotechnol. Biofuels">
        <title>Evaluation of environmental bacterial communities as a factor affecting the growth of duckweed Lemna minor.</title>
        <authorList>
            <person name="Ishizawa H."/>
            <person name="Kuroda M."/>
            <person name="Morikawa M."/>
            <person name="Ike M."/>
        </authorList>
    </citation>
    <scope>NUCLEOTIDE SEQUENCE [LARGE SCALE GENOMIC DNA]</scope>
    <source>
        <strain evidence="2">H3</strain>
    </source>
</reference>
<evidence type="ECO:0000313" key="1">
    <source>
        <dbReference type="EMBL" id="BBF84200.1"/>
    </source>
</evidence>
<protein>
    <recommendedName>
        <fullName evidence="3">DUF4865 domain-containing protein</fullName>
    </recommendedName>
</protein>
<dbReference type="OrthoDB" id="2065010at2"/>
<dbReference type="KEGG" id="amah:DLM_0539"/>
<dbReference type="Proteomes" id="UP000198290">
    <property type="component" value="Chromosome"/>
</dbReference>
<keyword evidence="2" id="KW-1185">Reference proteome</keyword>
<gene>
    <name evidence="1" type="ORF">DLM_0539</name>
</gene>
<evidence type="ECO:0008006" key="3">
    <source>
        <dbReference type="Google" id="ProtNLM"/>
    </source>
</evidence>
<dbReference type="AlphaFoldDB" id="A0A3G9G849"/>
<reference evidence="2" key="3">
    <citation type="journal article" date="2017" name="Plant Physiol. Biochem.">
        <title>Differential oxidative and antioxidative response of duckweed Lemna minor toward plant growth promoting/inhibiting bacteria.</title>
        <authorList>
            <person name="Ishizawa H."/>
            <person name="Kuroda M."/>
            <person name="Morikawa M."/>
            <person name="Ike M."/>
        </authorList>
    </citation>
    <scope>NUCLEOTIDE SEQUENCE [LARGE SCALE GENOMIC DNA]</scope>
    <source>
        <strain evidence="2">H3</strain>
    </source>
</reference>
<dbReference type="RefSeq" id="WP_089084918.1">
    <property type="nucleotide sequence ID" value="NZ_AP018823.1"/>
</dbReference>
<accession>A0A3G9G849</accession>
<reference evidence="1 2" key="2">
    <citation type="journal article" date="2017" name="Genome Announc.">
        <title>Draft genome sequence of Aquitalea magnusonii strain H3, a plant growth-promoting bacterium of duckweed Lemna minor.</title>
        <authorList>
            <person name="Ishizawa H."/>
            <person name="Kuroda M."/>
            <person name="Ike M."/>
        </authorList>
    </citation>
    <scope>NUCLEOTIDE SEQUENCE [LARGE SCALE GENOMIC DNA]</scope>
    <source>
        <strain evidence="1 2">H3</strain>
    </source>
</reference>
<organism evidence="1 2">
    <name type="scientific">Aquitalea magnusonii</name>
    <dbReference type="NCBI Taxonomy" id="332411"/>
    <lineage>
        <taxon>Bacteria</taxon>
        <taxon>Pseudomonadati</taxon>
        <taxon>Pseudomonadota</taxon>
        <taxon>Betaproteobacteria</taxon>
        <taxon>Neisseriales</taxon>
        <taxon>Chromobacteriaceae</taxon>
        <taxon>Aquitalea</taxon>
    </lineage>
</organism>
<sequence length="188" mass="21331">MLAMQYRFVLPADYDMAIIRQRIRERGHLLDGFPHLEWKAYLWSAHDVRQPDTLNTYAPLYLWQDNEGINQFLASPGFQALCADFGRPQIDIWSVWHCSGSAEMAAAAHCHQQTLPIAPGQSLQALRQQEQALATALHRQGALCVLSAFDPHQWRLLRLSAWPASPDDRQLETSTACYQIGYVASKRG</sequence>
<evidence type="ECO:0000313" key="2">
    <source>
        <dbReference type="Proteomes" id="UP000198290"/>
    </source>
</evidence>
<dbReference type="Pfam" id="PF16157">
    <property type="entry name" value="DUF4865"/>
    <property type="match status" value="1"/>
</dbReference>